<dbReference type="Proteomes" id="UP000828941">
    <property type="component" value="Chromosome 1"/>
</dbReference>
<proteinExistence type="predicted"/>
<evidence type="ECO:0000313" key="1">
    <source>
        <dbReference type="EMBL" id="KAI4357300.1"/>
    </source>
</evidence>
<evidence type="ECO:0000313" key="2">
    <source>
        <dbReference type="Proteomes" id="UP000828941"/>
    </source>
</evidence>
<comment type="caution">
    <text evidence="1">The sequence shown here is derived from an EMBL/GenBank/DDBJ whole genome shotgun (WGS) entry which is preliminary data.</text>
</comment>
<sequence length="104" mass="11168">MTVEHWSKPGTPYVKMNVDASRGDNDAGGLGGVLQDATGSFIAVLALQSDGYQPAATLEALSIREGQKLLKAWGFHHVVMASDAQEIIRKLQTEGINFTHEGLC</sequence>
<accession>A0ACB9Q9J1</accession>
<name>A0ACB9Q9J1_BAUVA</name>
<keyword evidence="2" id="KW-1185">Reference proteome</keyword>
<dbReference type="EMBL" id="CM039426">
    <property type="protein sequence ID" value="KAI4357300.1"/>
    <property type="molecule type" value="Genomic_DNA"/>
</dbReference>
<gene>
    <name evidence="1" type="ORF">L6164_001259</name>
</gene>
<organism evidence="1 2">
    <name type="scientific">Bauhinia variegata</name>
    <name type="common">Purple orchid tree</name>
    <name type="synonym">Phanera variegata</name>
    <dbReference type="NCBI Taxonomy" id="167791"/>
    <lineage>
        <taxon>Eukaryota</taxon>
        <taxon>Viridiplantae</taxon>
        <taxon>Streptophyta</taxon>
        <taxon>Embryophyta</taxon>
        <taxon>Tracheophyta</taxon>
        <taxon>Spermatophyta</taxon>
        <taxon>Magnoliopsida</taxon>
        <taxon>eudicotyledons</taxon>
        <taxon>Gunneridae</taxon>
        <taxon>Pentapetalae</taxon>
        <taxon>rosids</taxon>
        <taxon>fabids</taxon>
        <taxon>Fabales</taxon>
        <taxon>Fabaceae</taxon>
        <taxon>Cercidoideae</taxon>
        <taxon>Cercideae</taxon>
        <taxon>Bauhiniinae</taxon>
        <taxon>Bauhinia</taxon>
    </lineage>
</organism>
<protein>
    <submittedName>
        <fullName evidence="1">Uncharacterized protein</fullName>
    </submittedName>
</protein>
<reference evidence="1 2" key="1">
    <citation type="journal article" date="2022" name="DNA Res.">
        <title>Chromosomal-level genome assembly of the orchid tree Bauhinia variegata (Leguminosae; Cercidoideae) supports the allotetraploid origin hypothesis of Bauhinia.</title>
        <authorList>
            <person name="Zhong Y."/>
            <person name="Chen Y."/>
            <person name="Zheng D."/>
            <person name="Pang J."/>
            <person name="Liu Y."/>
            <person name="Luo S."/>
            <person name="Meng S."/>
            <person name="Qian L."/>
            <person name="Wei D."/>
            <person name="Dai S."/>
            <person name="Zhou R."/>
        </authorList>
    </citation>
    <scope>NUCLEOTIDE SEQUENCE [LARGE SCALE GENOMIC DNA]</scope>
    <source>
        <strain evidence="1">BV-YZ2020</strain>
    </source>
</reference>